<dbReference type="EMBL" id="UYRU01005495">
    <property type="protein sequence ID" value="VDK38886.1"/>
    <property type="molecule type" value="Genomic_DNA"/>
</dbReference>
<evidence type="ECO:0000313" key="2">
    <source>
        <dbReference type="Proteomes" id="UP000281553"/>
    </source>
</evidence>
<dbReference type="Gene3D" id="1.25.10.10">
    <property type="entry name" value="Leucine-rich Repeat Variant"/>
    <property type="match status" value="1"/>
</dbReference>
<dbReference type="Proteomes" id="UP000281553">
    <property type="component" value="Unassembled WGS sequence"/>
</dbReference>
<dbReference type="InterPro" id="IPR011989">
    <property type="entry name" value="ARM-like"/>
</dbReference>
<name>A0A3P6PGG7_DIBLA</name>
<accession>A0A3P6PGG7</accession>
<dbReference type="AlphaFoldDB" id="A0A3P6PGG7"/>
<protein>
    <submittedName>
        <fullName evidence="1">Uncharacterized protein</fullName>
    </submittedName>
</protein>
<sequence length="189" mass="20464">MSSWFRLPAYSDNRISAKTLQFVEDVRSTQSVAASAGIEAGRYKRNISFLQYLIMKNVALKAFYFTHLRQALAPPTLASLLGNALAEQPHTVEDFFRLCSRLVQHCAPLFFTSTSFDLAALLDTSIRSLDLPTIATSSSAAADDLNVSSGSQQQQGASKAGTSATAASARFLFELLLFTAESSEDQPVA</sequence>
<keyword evidence="2" id="KW-1185">Reference proteome</keyword>
<organism evidence="1 2">
    <name type="scientific">Dibothriocephalus latus</name>
    <name type="common">Fish tapeworm</name>
    <name type="synonym">Diphyllobothrium latum</name>
    <dbReference type="NCBI Taxonomy" id="60516"/>
    <lineage>
        <taxon>Eukaryota</taxon>
        <taxon>Metazoa</taxon>
        <taxon>Spiralia</taxon>
        <taxon>Lophotrochozoa</taxon>
        <taxon>Platyhelminthes</taxon>
        <taxon>Cestoda</taxon>
        <taxon>Eucestoda</taxon>
        <taxon>Diphyllobothriidea</taxon>
        <taxon>Diphyllobothriidae</taxon>
        <taxon>Dibothriocephalus</taxon>
    </lineage>
</organism>
<dbReference type="OrthoDB" id="435593at2759"/>
<evidence type="ECO:0000313" key="1">
    <source>
        <dbReference type="EMBL" id="VDK38886.1"/>
    </source>
</evidence>
<feature type="non-terminal residue" evidence="1">
    <location>
        <position position="189"/>
    </location>
</feature>
<proteinExistence type="predicted"/>
<gene>
    <name evidence="1" type="ORF">DILT_LOCUS988</name>
</gene>
<reference evidence="1 2" key="1">
    <citation type="submission" date="2018-11" db="EMBL/GenBank/DDBJ databases">
        <authorList>
            <consortium name="Pathogen Informatics"/>
        </authorList>
    </citation>
    <scope>NUCLEOTIDE SEQUENCE [LARGE SCALE GENOMIC DNA]</scope>
</reference>